<proteinExistence type="predicted"/>
<keyword evidence="1" id="KW-0472">Membrane</keyword>
<dbReference type="AlphaFoldDB" id="A0A914QNG6"/>
<keyword evidence="2" id="KW-1185">Reference proteome</keyword>
<reference evidence="3" key="1">
    <citation type="submission" date="2022-11" db="UniProtKB">
        <authorList>
            <consortium name="WormBaseParasite"/>
        </authorList>
    </citation>
    <scope>IDENTIFICATION</scope>
</reference>
<dbReference type="Proteomes" id="UP000887578">
    <property type="component" value="Unplaced"/>
</dbReference>
<dbReference type="WBParaSite" id="PDA_v2.g28920.t1">
    <property type="protein sequence ID" value="PDA_v2.g28920.t1"/>
    <property type="gene ID" value="PDA_v2.g28920"/>
</dbReference>
<sequence>MFIDQNFILIDSPGNVIFLWLSIILIFLYIFIQYDVLKNIILANEPHSAKSKNDTQLLEALIKRTSLLEKHFGMLQGMLTKTDLLNSNTEELREAIKAISETIAQIIRLLEETIKKRLGDIQKTTNEKREHAQRDVERLSKILKELSSEYEKPVNDLKTLYEERETFSH</sequence>
<evidence type="ECO:0000256" key="1">
    <source>
        <dbReference type="SAM" id="Phobius"/>
    </source>
</evidence>
<keyword evidence="1" id="KW-1133">Transmembrane helix</keyword>
<accession>A0A914QNG6</accession>
<name>A0A914QNG6_9BILA</name>
<keyword evidence="1" id="KW-0812">Transmembrane</keyword>
<protein>
    <submittedName>
        <fullName evidence="3">Uncharacterized protein</fullName>
    </submittedName>
</protein>
<evidence type="ECO:0000313" key="3">
    <source>
        <dbReference type="WBParaSite" id="PDA_v2.g28920.t1"/>
    </source>
</evidence>
<organism evidence="2 3">
    <name type="scientific">Panagrolaimus davidi</name>
    <dbReference type="NCBI Taxonomy" id="227884"/>
    <lineage>
        <taxon>Eukaryota</taxon>
        <taxon>Metazoa</taxon>
        <taxon>Ecdysozoa</taxon>
        <taxon>Nematoda</taxon>
        <taxon>Chromadorea</taxon>
        <taxon>Rhabditida</taxon>
        <taxon>Tylenchina</taxon>
        <taxon>Panagrolaimomorpha</taxon>
        <taxon>Panagrolaimoidea</taxon>
        <taxon>Panagrolaimidae</taxon>
        <taxon>Panagrolaimus</taxon>
    </lineage>
</organism>
<feature type="transmembrane region" description="Helical" evidence="1">
    <location>
        <begin position="12"/>
        <end position="32"/>
    </location>
</feature>
<evidence type="ECO:0000313" key="2">
    <source>
        <dbReference type="Proteomes" id="UP000887578"/>
    </source>
</evidence>